<comment type="subcellular location">
    <subcellularLocation>
        <location evidence="1">Cell membrane</location>
        <topology evidence="1">Multi-pass membrane protein</topology>
    </subcellularLocation>
</comment>
<proteinExistence type="predicted"/>
<dbReference type="InterPro" id="IPR005538">
    <property type="entry name" value="LrgA/CidA"/>
</dbReference>
<reference evidence="7 8" key="1">
    <citation type="submission" date="2023-02" db="EMBL/GenBank/DDBJ databases">
        <title>Bacterial whole genomic sequence of Curvibacter sp. HBC61.</title>
        <authorList>
            <person name="Le V."/>
            <person name="Ko S.-R."/>
            <person name="Ahn C.-Y."/>
            <person name="Oh H.-M."/>
        </authorList>
    </citation>
    <scope>NUCLEOTIDE SEQUENCE [LARGE SCALE GENOMIC DNA]</scope>
    <source>
        <strain evidence="7 8">HBC61</strain>
    </source>
</reference>
<protein>
    <submittedName>
        <fullName evidence="7">CidA/LrgA family protein</fullName>
    </submittedName>
</protein>
<accession>A0ABT5MYU0</accession>
<dbReference type="PANTHER" id="PTHR33931:SF2">
    <property type="entry name" value="HOLIN-LIKE PROTEIN CIDA"/>
    <property type="match status" value="1"/>
</dbReference>
<comment type="caution">
    <text evidence="7">The sequence shown here is derived from an EMBL/GenBank/DDBJ whole genome shotgun (WGS) entry which is preliminary data.</text>
</comment>
<evidence type="ECO:0000256" key="5">
    <source>
        <dbReference type="ARBA" id="ARBA00023136"/>
    </source>
</evidence>
<feature type="transmembrane region" description="Helical" evidence="6">
    <location>
        <begin position="25"/>
        <end position="45"/>
    </location>
</feature>
<keyword evidence="3 6" id="KW-0812">Transmembrane</keyword>
<feature type="transmembrane region" description="Helical" evidence="6">
    <location>
        <begin position="57"/>
        <end position="77"/>
    </location>
</feature>
<keyword evidence="4 6" id="KW-1133">Transmembrane helix</keyword>
<dbReference type="EMBL" id="JAQSIP010000004">
    <property type="protein sequence ID" value="MDD0838997.1"/>
    <property type="molecule type" value="Genomic_DNA"/>
</dbReference>
<feature type="transmembrane region" description="Helical" evidence="6">
    <location>
        <begin position="83"/>
        <end position="105"/>
    </location>
</feature>
<organism evidence="7 8">
    <name type="scientific">Curvibacter cyanobacteriorum</name>
    <dbReference type="NCBI Taxonomy" id="3026422"/>
    <lineage>
        <taxon>Bacteria</taxon>
        <taxon>Pseudomonadati</taxon>
        <taxon>Pseudomonadota</taxon>
        <taxon>Betaproteobacteria</taxon>
        <taxon>Burkholderiales</taxon>
        <taxon>Comamonadaceae</taxon>
        <taxon>Curvibacter</taxon>
    </lineage>
</organism>
<sequence>MIHGLTLLFLMQLLGEGLVFWLGLPMPGPLLGMLLLALWLVWRGAVPEGLRQASGGLLQHLMLLFIPAVTGVMMHFGRVAHEWLPFLAACLGGAAVTLLVTAYTFRWMLRRSGGESPDHGGEDGL</sequence>
<dbReference type="Pfam" id="PF03788">
    <property type="entry name" value="LrgA"/>
    <property type="match status" value="1"/>
</dbReference>
<keyword evidence="5 6" id="KW-0472">Membrane</keyword>
<evidence type="ECO:0000256" key="4">
    <source>
        <dbReference type="ARBA" id="ARBA00022989"/>
    </source>
</evidence>
<dbReference type="Proteomes" id="UP001528673">
    <property type="component" value="Unassembled WGS sequence"/>
</dbReference>
<evidence type="ECO:0000313" key="8">
    <source>
        <dbReference type="Proteomes" id="UP001528673"/>
    </source>
</evidence>
<evidence type="ECO:0000256" key="1">
    <source>
        <dbReference type="ARBA" id="ARBA00004651"/>
    </source>
</evidence>
<keyword evidence="8" id="KW-1185">Reference proteome</keyword>
<name>A0ABT5MYU0_9BURK</name>
<evidence type="ECO:0000313" key="7">
    <source>
        <dbReference type="EMBL" id="MDD0838997.1"/>
    </source>
</evidence>
<evidence type="ECO:0000256" key="3">
    <source>
        <dbReference type="ARBA" id="ARBA00022692"/>
    </source>
</evidence>
<dbReference type="PANTHER" id="PTHR33931">
    <property type="entry name" value="HOLIN-LIKE PROTEIN CIDA-RELATED"/>
    <property type="match status" value="1"/>
</dbReference>
<evidence type="ECO:0000256" key="2">
    <source>
        <dbReference type="ARBA" id="ARBA00022475"/>
    </source>
</evidence>
<gene>
    <name evidence="7" type="ORF">PSQ40_10480</name>
</gene>
<evidence type="ECO:0000256" key="6">
    <source>
        <dbReference type="SAM" id="Phobius"/>
    </source>
</evidence>
<keyword evidence="2" id="KW-1003">Cell membrane</keyword>